<dbReference type="SUPFAM" id="SSF50249">
    <property type="entry name" value="Nucleic acid-binding proteins"/>
    <property type="match status" value="1"/>
</dbReference>
<dbReference type="AlphaFoldDB" id="A0A4P7CVC5"/>
<protein>
    <submittedName>
        <fullName evidence="4">Single-stranded DNA-binding protein</fullName>
    </submittedName>
</protein>
<dbReference type="InterPro" id="IPR000424">
    <property type="entry name" value="Primosome_PriB/ssb"/>
</dbReference>
<dbReference type="OrthoDB" id="8813484at2"/>
<dbReference type="PROSITE" id="PS50935">
    <property type="entry name" value="SSB"/>
    <property type="match status" value="1"/>
</dbReference>
<dbReference type="KEGG" id="ppai:E1956_12430"/>
<evidence type="ECO:0000313" key="4">
    <source>
        <dbReference type="EMBL" id="QBQ97903.1"/>
    </source>
</evidence>
<accession>A0A4P7CVC5</accession>
<dbReference type="InterPro" id="IPR012340">
    <property type="entry name" value="NA-bd_OB-fold"/>
</dbReference>
<dbReference type="GO" id="GO:0003697">
    <property type="term" value="F:single-stranded DNA binding"/>
    <property type="evidence" value="ECO:0007669"/>
    <property type="project" value="InterPro"/>
</dbReference>
<evidence type="ECO:0000256" key="1">
    <source>
        <dbReference type="ARBA" id="ARBA00023125"/>
    </source>
</evidence>
<evidence type="ECO:0000256" key="2">
    <source>
        <dbReference type="PROSITE-ProRule" id="PRU00252"/>
    </source>
</evidence>
<dbReference type="RefSeq" id="WP_134749232.1">
    <property type="nucleotide sequence ID" value="NZ_CP038148.1"/>
</dbReference>
<sequence>MIDGLIAGKMYGAPGSKTGQSGKTFVTAKVRAAAGDGEALFVNVIAFDDAAKSALLALGNGDSVTLAGTLTPRVWMNRDGDAKPALDMVAHAVLTAYHVTRKRAAIRDHESGNESHSDRPATTGAMSDFDDDL</sequence>
<keyword evidence="5" id="KW-1185">Reference proteome</keyword>
<evidence type="ECO:0000256" key="3">
    <source>
        <dbReference type="SAM" id="MobiDB-lite"/>
    </source>
</evidence>
<reference evidence="4 5" key="1">
    <citation type="submission" date="2019-03" db="EMBL/GenBank/DDBJ databases">
        <title>Paraburkholderia sp. 7MH5, isolated from subtropical forest soil.</title>
        <authorList>
            <person name="Gao Z.-H."/>
            <person name="Qiu L.-H."/>
        </authorList>
    </citation>
    <scope>NUCLEOTIDE SEQUENCE [LARGE SCALE GENOMIC DNA]</scope>
    <source>
        <strain evidence="4 5">7MH5</strain>
    </source>
</reference>
<dbReference type="Gene3D" id="2.40.50.140">
    <property type="entry name" value="Nucleic acid-binding proteins"/>
    <property type="match status" value="1"/>
</dbReference>
<keyword evidence="1 2" id="KW-0238">DNA-binding</keyword>
<organism evidence="4 5">
    <name type="scientific">Paraburkholderia pallida</name>
    <dbReference type="NCBI Taxonomy" id="2547399"/>
    <lineage>
        <taxon>Bacteria</taxon>
        <taxon>Pseudomonadati</taxon>
        <taxon>Pseudomonadota</taxon>
        <taxon>Betaproteobacteria</taxon>
        <taxon>Burkholderiales</taxon>
        <taxon>Burkholderiaceae</taxon>
        <taxon>Paraburkholderia</taxon>
    </lineage>
</organism>
<gene>
    <name evidence="4" type="ORF">E1956_12430</name>
</gene>
<name>A0A4P7CVC5_9BURK</name>
<feature type="compositionally biased region" description="Basic and acidic residues" evidence="3">
    <location>
        <begin position="105"/>
        <end position="119"/>
    </location>
</feature>
<dbReference type="Proteomes" id="UP000295727">
    <property type="component" value="Chromosome 1"/>
</dbReference>
<evidence type="ECO:0000313" key="5">
    <source>
        <dbReference type="Proteomes" id="UP000295727"/>
    </source>
</evidence>
<dbReference type="Pfam" id="PF00436">
    <property type="entry name" value="SSB"/>
    <property type="match status" value="1"/>
</dbReference>
<proteinExistence type="predicted"/>
<feature type="region of interest" description="Disordered" evidence="3">
    <location>
        <begin position="105"/>
        <end position="133"/>
    </location>
</feature>
<dbReference type="EMBL" id="CP038148">
    <property type="protein sequence ID" value="QBQ97903.1"/>
    <property type="molecule type" value="Genomic_DNA"/>
</dbReference>